<comment type="caution">
    <text evidence="1">The sequence shown here is derived from an EMBL/GenBank/DDBJ whole genome shotgun (WGS) entry which is preliminary data.</text>
</comment>
<accession>A0AA36UFW8</accession>
<sequence length="62" mass="6634">MVLGNELAVFVVVEAGKGKRIGKGRLKVISDDLDILLGLDPTSLAGNRLWTLMKGSVKCSHL</sequence>
<name>A0AA36UFW8_9NEIS</name>
<evidence type="ECO:0000313" key="1">
    <source>
        <dbReference type="EMBL" id="EGQ74221.1"/>
    </source>
</evidence>
<reference evidence="1 2" key="1">
    <citation type="submission" date="2011-05" db="EMBL/GenBank/DDBJ databases">
        <authorList>
            <person name="Muzny D."/>
            <person name="Qin X."/>
            <person name="Deng J."/>
            <person name="Jiang H."/>
            <person name="Liu Y."/>
            <person name="Qu J."/>
            <person name="Song X.-Z."/>
            <person name="Zhang L."/>
            <person name="Thornton R."/>
            <person name="Coyle M."/>
            <person name="Francisco L."/>
            <person name="Jackson L."/>
            <person name="Javaid M."/>
            <person name="Korchina V."/>
            <person name="Kovar C."/>
            <person name="Mata R."/>
            <person name="Mathew T."/>
            <person name="Ngo R."/>
            <person name="Nguyen L."/>
            <person name="Nguyen N."/>
            <person name="Okwuonu G."/>
            <person name="Ongeri F."/>
            <person name="Pham C."/>
            <person name="Simmons D."/>
            <person name="Wilczek-Boney K."/>
            <person name="Hale W."/>
            <person name="Jakkamsetti A."/>
            <person name="Pham P."/>
            <person name="Ruth R."/>
            <person name="San Lucas F."/>
            <person name="Warren J."/>
            <person name="Zhang J."/>
            <person name="Zhao Z."/>
            <person name="Zhou C."/>
            <person name="Zhu D."/>
            <person name="Lee S."/>
            <person name="Bess C."/>
            <person name="Blankenburg K."/>
            <person name="Forbes L."/>
            <person name="Fu Q."/>
            <person name="Gubbala S."/>
            <person name="Hirani K."/>
            <person name="Jayaseelan J.C."/>
            <person name="Lara F."/>
            <person name="Munidasa M."/>
            <person name="Palculict T."/>
            <person name="Patil S."/>
            <person name="Pu L.-L."/>
            <person name="Saada N."/>
            <person name="Tang L."/>
            <person name="Weissenberger G."/>
            <person name="Zhu Y."/>
            <person name="Hemphill L."/>
            <person name="Shang Y."/>
            <person name="Youmans B."/>
            <person name="Ayvaz T."/>
            <person name="Ross M."/>
            <person name="Santibanez J."/>
            <person name="Aqrawi P."/>
            <person name="Gross S."/>
            <person name="Joshi V."/>
            <person name="Fowler G."/>
            <person name="Nazareth L."/>
            <person name="Reid J."/>
            <person name="Worley K."/>
            <person name="Petrosino J."/>
            <person name="Highlander S."/>
            <person name="Gibbs R."/>
        </authorList>
    </citation>
    <scope>NUCLEOTIDE SEQUENCE [LARGE SCALE GENOMIC DNA]</scope>
    <source>
        <strain evidence="1 2">ATCC 33926</strain>
    </source>
</reference>
<dbReference type="Proteomes" id="UP000004982">
    <property type="component" value="Unassembled WGS sequence"/>
</dbReference>
<gene>
    <name evidence="1" type="ORF">HMPREF9418_2888</name>
</gene>
<organism evidence="1 2">
    <name type="scientific">Neisseria macacae ATCC 33926</name>
    <dbReference type="NCBI Taxonomy" id="997348"/>
    <lineage>
        <taxon>Bacteria</taxon>
        <taxon>Pseudomonadati</taxon>
        <taxon>Pseudomonadota</taxon>
        <taxon>Betaproteobacteria</taxon>
        <taxon>Neisseriales</taxon>
        <taxon>Neisseriaceae</taxon>
        <taxon>Neisseria</taxon>
    </lineage>
</organism>
<dbReference type="AlphaFoldDB" id="A0AA36UFW8"/>
<proteinExistence type="predicted"/>
<evidence type="ECO:0000313" key="2">
    <source>
        <dbReference type="Proteomes" id="UP000004982"/>
    </source>
</evidence>
<dbReference type="EMBL" id="AFQE01000144">
    <property type="protein sequence ID" value="EGQ74221.1"/>
    <property type="molecule type" value="Genomic_DNA"/>
</dbReference>
<protein>
    <submittedName>
        <fullName evidence="1">Uncharacterized protein</fullName>
    </submittedName>
</protein>